<dbReference type="Proteomes" id="UP000316747">
    <property type="component" value="Unassembled WGS sequence"/>
</dbReference>
<sequence>MTDLRAAFLAATEHVAAIVSRDDVVAAWHEQSALAEWEVGGLVAHLASQPVTVVTLLSADPVGDPIPIEEHYARSAWVDASLDDEINVSIRESSDARAADGPDAVLADVTEAREVLPHLLATQPDGRAVLIPWAGWSLNLDDFLTGRLMEVVVHGEDVAASVGFTSPALPREVLDPVLLLLTRLAVTRHGQGAVVSALTRAERAPRTISAF</sequence>
<dbReference type="RefSeq" id="WP_141844372.1">
    <property type="nucleotide sequence ID" value="NZ_VFPM01000002.1"/>
</dbReference>
<evidence type="ECO:0000259" key="1">
    <source>
        <dbReference type="Pfam" id="PF11716"/>
    </source>
</evidence>
<evidence type="ECO:0000313" key="3">
    <source>
        <dbReference type="Proteomes" id="UP000316747"/>
    </source>
</evidence>
<dbReference type="OrthoDB" id="3213216at2"/>
<proteinExistence type="predicted"/>
<gene>
    <name evidence="2" type="ORF">FBY41_2281</name>
</gene>
<organism evidence="2 3">
    <name type="scientific">Humibacillus xanthopallidus</name>
    <dbReference type="NCBI Taxonomy" id="412689"/>
    <lineage>
        <taxon>Bacteria</taxon>
        <taxon>Bacillati</taxon>
        <taxon>Actinomycetota</taxon>
        <taxon>Actinomycetes</taxon>
        <taxon>Micrococcales</taxon>
        <taxon>Intrasporangiaceae</taxon>
        <taxon>Humibacillus</taxon>
    </lineage>
</organism>
<name>A0A543HVC3_9MICO</name>
<dbReference type="SUPFAM" id="SSF109854">
    <property type="entry name" value="DinB/YfiT-like putative metalloenzymes"/>
    <property type="match status" value="1"/>
</dbReference>
<keyword evidence="3" id="KW-1185">Reference proteome</keyword>
<dbReference type="AlphaFoldDB" id="A0A543HVC3"/>
<reference evidence="2 3" key="1">
    <citation type="submission" date="2019-06" db="EMBL/GenBank/DDBJ databases">
        <title>Genome sequencing of plant associated microbes to promote plant fitness in Sorghum bicolor and Oryza sativa.</title>
        <authorList>
            <person name="Coleman-Derr D."/>
        </authorList>
    </citation>
    <scope>NUCLEOTIDE SEQUENCE [LARGE SCALE GENOMIC DNA]</scope>
    <source>
        <strain evidence="2 3">KV-663</strain>
    </source>
</reference>
<evidence type="ECO:0000313" key="2">
    <source>
        <dbReference type="EMBL" id="TQM62252.1"/>
    </source>
</evidence>
<dbReference type="InterPro" id="IPR034660">
    <property type="entry name" value="DinB/YfiT-like"/>
</dbReference>
<accession>A0A543HVC3</accession>
<protein>
    <submittedName>
        <fullName evidence="2">Mycothiol maleylpyruvate isomerase-like protein</fullName>
    </submittedName>
</protein>
<dbReference type="Pfam" id="PF11716">
    <property type="entry name" value="MDMPI_N"/>
    <property type="match status" value="1"/>
</dbReference>
<feature type="domain" description="Mycothiol-dependent maleylpyruvate isomerase metal-binding" evidence="1">
    <location>
        <begin position="10"/>
        <end position="159"/>
    </location>
</feature>
<keyword evidence="2" id="KW-0413">Isomerase</keyword>
<keyword evidence="2" id="KW-0670">Pyruvate</keyword>
<dbReference type="EMBL" id="VFPM01000002">
    <property type="protein sequence ID" value="TQM62252.1"/>
    <property type="molecule type" value="Genomic_DNA"/>
</dbReference>
<dbReference type="GO" id="GO:0016853">
    <property type="term" value="F:isomerase activity"/>
    <property type="evidence" value="ECO:0007669"/>
    <property type="project" value="UniProtKB-KW"/>
</dbReference>
<dbReference type="InterPro" id="IPR024344">
    <property type="entry name" value="MDMPI_metal-binding"/>
</dbReference>
<comment type="caution">
    <text evidence="2">The sequence shown here is derived from an EMBL/GenBank/DDBJ whole genome shotgun (WGS) entry which is preliminary data.</text>
</comment>
<dbReference type="GO" id="GO:0046872">
    <property type="term" value="F:metal ion binding"/>
    <property type="evidence" value="ECO:0007669"/>
    <property type="project" value="InterPro"/>
</dbReference>
<dbReference type="Gene3D" id="1.20.120.450">
    <property type="entry name" value="dinb family like domain"/>
    <property type="match status" value="1"/>
</dbReference>